<feature type="transmembrane region" description="Helical" evidence="7">
    <location>
        <begin position="239"/>
        <end position="265"/>
    </location>
</feature>
<evidence type="ECO:0000256" key="6">
    <source>
        <dbReference type="ARBA" id="ARBA00038076"/>
    </source>
</evidence>
<dbReference type="InterPro" id="IPR025857">
    <property type="entry name" value="MacB_PCD"/>
</dbReference>
<gene>
    <name evidence="10" type="ORF">HYG86_12920</name>
</gene>
<proteinExistence type="inferred from homology"/>
<dbReference type="EMBL" id="CP058559">
    <property type="protein sequence ID" value="QNO15610.1"/>
    <property type="molecule type" value="Genomic_DNA"/>
</dbReference>
<evidence type="ECO:0000256" key="2">
    <source>
        <dbReference type="ARBA" id="ARBA00022475"/>
    </source>
</evidence>
<feature type="domain" description="ABC3 transporter permease C-terminal" evidence="8">
    <location>
        <begin position="244"/>
        <end position="355"/>
    </location>
</feature>
<dbReference type="Pfam" id="PF12704">
    <property type="entry name" value="MacB_PCD"/>
    <property type="match status" value="1"/>
</dbReference>
<dbReference type="AlphaFoldDB" id="A0A7G9WA98"/>
<evidence type="ECO:0000313" key="10">
    <source>
        <dbReference type="EMBL" id="QNO15610.1"/>
    </source>
</evidence>
<dbReference type="GO" id="GO:0005886">
    <property type="term" value="C:plasma membrane"/>
    <property type="evidence" value="ECO:0007669"/>
    <property type="project" value="UniProtKB-SubCell"/>
</dbReference>
<comment type="subcellular location">
    <subcellularLocation>
        <location evidence="1">Cell membrane</location>
        <topology evidence="1">Multi-pass membrane protein</topology>
    </subcellularLocation>
</comment>
<dbReference type="GO" id="GO:0022857">
    <property type="term" value="F:transmembrane transporter activity"/>
    <property type="evidence" value="ECO:0007669"/>
    <property type="project" value="TreeGrafter"/>
</dbReference>
<dbReference type="PANTHER" id="PTHR30572">
    <property type="entry name" value="MEMBRANE COMPONENT OF TRANSPORTER-RELATED"/>
    <property type="match status" value="1"/>
</dbReference>
<reference evidence="10 11" key="1">
    <citation type="submission" date="2020-07" db="EMBL/GenBank/DDBJ databases">
        <title>Alkalicella. sp. LB2 genome.</title>
        <authorList>
            <person name="Postec A."/>
            <person name="Quemeneur M."/>
        </authorList>
    </citation>
    <scope>NUCLEOTIDE SEQUENCE [LARGE SCALE GENOMIC DNA]</scope>
    <source>
        <strain evidence="10 11">LB2</strain>
    </source>
</reference>
<evidence type="ECO:0000256" key="7">
    <source>
        <dbReference type="SAM" id="Phobius"/>
    </source>
</evidence>
<dbReference type="PANTHER" id="PTHR30572:SF4">
    <property type="entry name" value="ABC TRANSPORTER PERMEASE YTRF"/>
    <property type="match status" value="1"/>
</dbReference>
<organism evidence="10 11">
    <name type="scientific">Alkalicella caledoniensis</name>
    <dbReference type="NCBI Taxonomy" id="2731377"/>
    <lineage>
        <taxon>Bacteria</taxon>
        <taxon>Bacillati</taxon>
        <taxon>Bacillota</taxon>
        <taxon>Clostridia</taxon>
        <taxon>Eubacteriales</taxon>
        <taxon>Proteinivoracaceae</taxon>
        <taxon>Alkalicella</taxon>
    </lineage>
</organism>
<keyword evidence="11" id="KW-1185">Reference proteome</keyword>
<evidence type="ECO:0000259" key="9">
    <source>
        <dbReference type="Pfam" id="PF12704"/>
    </source>
</evidence>
<evidence type="ECO:0000256" key="3">
    <source>
        <dbReference type="ARBA" id="ARBA00022692"/>
    </source>
</evidence>
<keyword evidence="4 7" id="KW-1133">Transmembrane helix</keyword>
<evidence type="ECO:0000256" key="1">
    <source>
        <dbReference type="ARBA" id="ARBA00004651"/>
    </source>
</evidence>
<dbReference type="InterPro" id="IPR003838">
    <property type="entry name" value="ABC3_permease_C"/>
</dbReference>
<evidence type="ECO:0000256" key="5">
    <source>
        <dbReference type="ARBA" id="ARBA00023136"/>
    </source>
</evidence>
<evidence type="ECO:0000256" key="4">
    <source>
        <dbReference type="ARBA" id="ARBA00022989"/>
    </source>
</evidence>
<evidence type="ECO:0000259" key="8">
    <source>
        <dbReference type="Pfam" id="PF02687"/>
    </source>
</evidence>
<keyword evidence="5 7" id="KW-0472">Membrane</keyword>
<feature type="domain" description="MacB-like periplasmic core" evidence="9">
    <location>
        <begin position="16"/>
        <end position="188"/>
    </location>
</feature>
<evidence type="ECO:0000313" key="11">
    <source>
        <dbReference type="Proteomes" id="UP000516160"/>
    </source>
</evidence>
<dbReference type="InterPro" id="IPR050250">
    <property type="entry name" value="Macrolide_Exporter_MacB"/>
</dbReference>
<dbReference type="Proteomes" id="UP000516160">
    <property type="component" value="Chromosome"/>
</dbReference>
<accession>A0A7G9WA98</accession>
<protein>
    <submittedName>
        <fullName evidence="10">FtsX-like permease family protein</fullName>
    </submittedName>
</protein>
<feature type="transmembrane region" description="Helical" evidence="7">
    <location>
        <begin position="293"/>
        <end position="315"/>
    </location>
</feature>
<dbReference type="KEGG" id="acae:HYG86_12920"/>
<comment type="similarity">
    <text evidence="6">Belongs to the ABC-4 integral membrane protein family.</text>
</comment>
<name>A0A7G9WA98_ALKCA</name>
<dbReference type="RefSeq" id="WP_213166010.1">
    <property type="nucleotide sequence ID" value="NZ_CP058559.1"/>
</dbReference>
<dbReference type="Pfam" id="PF02687">
    <property type="entry name" value="FtsX"/>
    <property type="match status" value="1"/>
</dbReference>
<sequence>MFKSIFKTFRYKKILSVFLLLSYVAGFVAISLAISQYYVAKEAYAANYIGNPEDIYYIEYDSSDFSKESDIINKLIEIIGMNEILYSPVNRSGSGIPQDIAIAFQAYKESPDYLPPLIIGRHFTPDETQGSKPIALAGKIIADRYDNLVFNGVTFEIIGIIGMEHRGSTWDDTVYLPFGFAETLFPVGEGNKFGTIRLHGSTRALNAALELQSTINGFPSYSNVYIYQPEDHGLDLFNFIVYTVIAILVLIITCVNVVNLSSFWIHKRKKEIGIRRALGATDGSIKKLVLFDMILLCFFGACLAITTQFIASLYIDTTLPIDITPSHLTMAILVPSICGIATTTIPMKIALKFEPKDAMKGR</sequence>
<keyword evidence="3 7" id="KW-0812">Transmembrane</keyword>
<keyword evidence="2" id="KW-1003">Cell membrane</keyword>
<feature type="transmembrane region" description="Helical" evidence="7">
    <location>
        <begin position="327"/>
        <end position="351"/>
    </location>
</feature>